<feature type="compositionally biased region" description="Basic and acidic residues" evidence="1">
    <location>
        <begin position="60"/>
        <end position="72"/>
    </location>
</feature>
<dbReference type="AlphaFoldDB" id="B3KW75"/>
<accession>B3KW75</accession>
<evidence type="ECO:0000313" key="2">
    <source>
        <dbReference type="EMBL" id="BAG54037.1"/>
    </source>
</evidence>
<evidence type="ECO:0000256" key="1">
    <source>
        <dbReference type="SAM" id="MobiDB-lite"/>
    </source>
</evidence>
<feature type="region of interest" description="Disordered" evidence="1">
    <location>
        <begin position="43"/>
        <end position="114"/>
    </location>
</feature>
<reference evidence="3" key="3">
    <citation type="submission" date="2005-07" db="EMBL/GenBank/DDBJ databases">
        <authorList>
            <person name="Mural R.J."/>
            <person name="Istrail S."/>
            <person name="Sutton G."/>
            <person name="Florea L."/>
            <person name="Halpern A.L."/>
            <person name="Mobarry C.M."/>
            <person name="Lippert R."/>
            <person name="Walenz B."/>
            <person name="Shatkay H."/>
            <person name="Dew I."/>
            <person name="Miller J.R."/>
            <person name="Flanigan M.J."/>
            <person name="Edwards N.J."/>
            <person name="Bolanos R."/>
            <person name="Fasulo D."/>
            <person name="Halldorsson B.V."/>
            <person name="Hannenhalli S."/>
            <person name="Turner R."/>
            <person name="Yooseph S."/>
            <person name="Lu F."/>
            <person name="Nusskern D.R."/>
            <person name="Shue B.C."/>
            <person name="Zheng X.H."/>
            <person name="Zhong F."/>
            <person name="Delcher A.L."/>
            <person name="Huson D.H."/>
            <person name="Kravitz S.A."/>
            <person name="Mouchard L."/>
            <person name="Reinert K."/>
            <person name="Remington K.A."/>
            <person name="Clark A.G."/>
            <person name="Waterman M.S."/>
            <person name="Eichler E.E."/>
            <person name="Adams M.D."/>
            <person name="Hunkapiller M.W."/>
            <person name="Myers E.W."/>
            <person name="Venter J.C."/>
        </authorList>
    </citation>
    <scope>NUCLEOTIDE SEQUENCE</scope>
</reference>
<dbReference type="EMBL" id="AK124431">
    <property type="protein sequence ID" value="BAG54037.1"/>
    <property type="molecule type" value="mRNA"/>
</dbReference>
<dbReference type="ChiTaRS" id="TMEM51-AS1">
    <property type="organism name" value="human"/>
</dbReference>
<sequence length="114" mass="12890">MRAFLPSARHSGFLTCTLTARQNLGVHKKDLRWDMEEQGPLLVCPPSPHLHSSPNLPLQSREKTSENIRSDSTEAQTGQQECAGHWEMWSRSSHSPYRPPTNYRNAKSAQPLPT</sequence>
<dbReference type="EMBL" id="CH471167">
    <property type="protein sequence ID" value="EAW51708.1"/>
    <property type="molecule type" value="Genomic_DNA"/>
</dbReference>
<organism evidence="2">
    <name type="scientific">Homo sapiens</name>
    <name type="common">Human</name>
    <dbReference type="NCBI Taxonomy" id="9606"/>
    <lineage>
        <taxon>Eukaryota</taxon>
        <taxon>Metazoa</taxon>
        <taxon>Chordata</taxon>
        <taxon>Craniata</taxon>
        <taxon>Vertebrata</taxon>
        <taxon>Euteleostomi</taxon>
        <taxon>Mammalia</taxon>
        <taxon>Eutheria</taxon>
        <taxon>Euarchontoglires</taxon>
        <taxon>Primates</taxon>
        <taxon>Haplorrhini</taxon>
        <taxon>Catarrhini</taxon>
        <taxon>Hominidae</taxon>
        <taxon>Homo</taxon>
    </lineage>
</organism>
<evidence type="ECO:0000313" key="3">
    <source>
        <dbReference type="EMBL" id="EAW51708.1"/>
    </source>
</evidence>
<reference evidence="2" key="2">
    <citation type="submission" date="2003-07" db="EMBL/GenBank/DDBJ databases">
        <title>NEDO human cDNA sequencing project.</title>
        <authorList>
            <person name="Tanigami A."/>
            <person name="Fujiwara T."/>
            <person name="Shibahara T."/>
            <person name="Goto Y."/>
            <person name="Hirao M."/>
            <person name="Shimizu F."/>
            <person name="Wakebe H."/>
            <person name="Ono T."/>
            <person name="Hishigaki H."/>
            <person name="Watanabe T."/>
            <person name="Ozaki K."/>
            <person name="Sugiyama T."/>
            <person name="Irie R."/>
            <person name="Otsuki T."/>
            <person name="Sato H."/>
            <person name="Wakamatsu A."/>
            <person name="Ishii S."/>
            <person name="Yamamoto J."/>
            <person name="Isono Y."/>
            <person name="Kawai-Hio Y."/>
            <person name="Saito K."/>
            <person name="Nishikawa T."/>
            <person name="Kimura K."/>
            <person name="Yamashita H."/>
            <person name="Matsuo K."/>
            <person name="Nakamura Y."/>
            <person name="Sekine M."/>
            <person name="Kikuchi H."/>
            <person name="Kanda K."/>
            <person name="Wagatsuma M."/>
            <person name="Murakawa K."/>
            <person name="Kanehori K."/>
            <person name="Takahashi-Fujii A."/>
            <person name="Oshima A."/>
            <person name="Sugiyama A."/>
            <person name="Kawakami B."/>
            <person name="Suzuki Y."/>
            <person name="Sugano S."/>
            <person name="Nagahari K."/>
            <person name="Masuho Y."/>
            <person name="Nagai K."/>
            <person name="Isogai T."/>
        </authorList>
    </citation>
    <scope>NUCLEOTIDE SEQUENCE</scope>
    <source>
        <tissue evidence="2">Bladder</tissue>
    </source>
</reference>
<proteinExistence type="evidence at transcript level"/>
<protein>
    <submittedName>
        <fullName evidence="3">Chromosome 1 open reading frame 126, isoform CRA_a</fullName>
    </submittedName>
    <submittedName>
        <fullName evidence="2">cDNA FLJ42440 fis, clone BLADE2008281</fullName>
    </submittedName>
</protein>
<name>B3KW75_HUMAN</name>
<feature type="compositionally biased region" description="Low complexity" evidence="1">
    <location>
        <begin position="49"/>
        <end position="59"/>
    </location>
</feature>
<gene>
    <name evidence="3" type="primary">C1orf126</name>
    <name evidence="3" type="ORF">hCG_2038515</name>
</gene>
<reference evidence="3" key="1">
    <citation type="journal article" date="2001" name="Science">
        <title>The sequence of the human genome.</title>
        <authorList>
            <person name="Venter J.C."/>
            <person name="Adams M.D."/>
            <person name="Myers E.W."/>
            <person name="Li P.W."/>
            <person name="Mural R.J."/>
            <person name="Sutton G.G."/>
            <person name="Smith H.O."/>
            <person name="Yandell M."/>
            <person name="Evans C.A."/>
            <person name="Holt R.A."/>
            <person name="Gocayne J.D."/>
            <person name="Amanatides P."/>
            <person name="Ballew R.M."/>
            <person name="Huson D.H."/>
            <person name="Wortman J.R."/>
            <person name="Zhang Q."/>
            <person name="Kodira C.D."/>
            <person name="Zheng X.H."/>
            <person name="Chen L."/>
            <person name="Skupski M."/>
            <person name="Subramanian G."/>
            <person name="Thomas P.D."/>
            <person name="Zhang J."/>
            <person name="Gabor Miklos G.L."/>
            <person name="Nelson C."/>
            <person name="Broder S."/>
            <person name="Clark A.G."/>
            <person name="Nadeau J."/>
            <person name="McKusick V.A."/>
            <person name="Zinder N."/>
            <person name="Levine A.J."/>
            <person name="Roberts R.J."/>
            <person name="Simon M."/>
            <person name="Slayman C."/>
            <person name="Hunkapiller M."/>
            <person name="Bolanos R."/>
            <person name="Delcher A."/>
            <person name="Dew I."/>
            <person name="Fasulo D."/>
            <person name="Flanigan M."/>
            <person name="Florea L."/>
            <person name="Halpern A."/>
            <person name="Hannenhalli S."/>
            <person name="Kravitz S."/>
            <person name="Levy S."/>
            <person name="Mobarry C."/>
            <person name="Reinert K."/>
            <person name="Remington K."/>
            <person name="Abu-Threideh J."/>
            <person name="Beasley E."/>
            <person name="Biddick K."/>
            <person name="Bonazzi V."/>
            <person name="Brandon R."/>
            <person name="Cargill M."/>
            <person name="Chandramouliswaran I."/>
            <person name="Charlab R."/>
            <person name="Chaturvedi K."/>
            <person name="Deng Z."/>
            <person name="Di Francesco V."/>
            <person name="Dunn P."/>
            <person name="Eilbeck K."/>
            <person name="Evangelista C."/>
            <person name="Gabrielian A.E."/>
            <person name="Gan W."/>
            <person name="Ge W."/>
            <person name="Gong F."/>
            <person name="Gu Z."/>
            <person name="Guan P."/>
            <person name="Heiman T.J."/>
            <person name="Higgins M.E."/>
            <person name="Ji R.R."/>
            <person name="Ke Z."/>
            <person name="Ketchum K.A."/>
            <person name="Lai Z."/>
            <person name="Lei Y."/>
            <person name="Li Z."/>
            <person name="Li J."/>
            <person name="Liang Y."/>
            <person name="Lin X."/>
            <person name="Lu F."/>
            <person name="Merkulov G.V."/>
            <person name="Milshina N."/>
            <person name="Moore H.M."/>
            <person name="Naik A.K."/>
            <person name="Narayan V.A."/>
            <person name="Neelam B."/>
            <person name="Nusskern D."/>
            <person name="Rusch D.B."/>
            <person name="Salzberg S."/>
            <person name="Shao W."/>
            <person name="Shue B."/>
            <person name="Sun J."/>
            <person name="Wang Z."/>
            <person name="Wang A."/>
            <person name="Wang X."/>
            <person name="Wang J."/>
            <person name="Wei M."/>
            <person name="Wides R."/>
            <person name="Xiao C."/>
            <person name="Yan C."/>
            <person name="Yao A."/>
            <person name="Ye J."/>
            <person name="Zhan M."/>
            <person name="Zhang W."/>
            <person name="Zhang H."/>
            <person name="Zhao Q."/>
            <person name="Zheng L."/>
            <person name="Zhong F."/>
            <person name="Zhong W."/>
            <person name="Zhu S."/>
            <person name="Zhao S."/>
            <person name="Gilbert D."/>
            <person name="Baumhueter S."/>
            <person name="Spier G."/>
            <person name="Carter C."/>
            <person name="Cravchik A."/>
            <person name="Woodage T."/>
            <person name="Ali F."/>
            <person name="An H."/>
            <person name="Awe A."/>
            <person name="Baldwin D."/>
            <person name="Baden H."/>
            <person name="Barnstead M."/>
            <person name="Barrow I."/>
            <person name="Beeson K."/>
            <person name="Busam D."/>
            <person name="Carver A."/>
            <person name="Center A."/>
            <person name="Cheng M.L."/>
            <person name="Curry L."/>
            <person name="Danaher S."/>
            <person name="Davenport L."/>
            <person name="Desilets R."/>
            <person name="Dietz S."/>
            <person name="Dodson K."/>
            <person name="Doup L."/>
            <person name="Ferriera S."/>
            <person name="Garg N."/>
            <person name="Gluecksmann A."/>
            <person name="Hart B."/>
            <person name="Haynes J."/>
            <person name="Haynes C."/>
            <person name="Heiner C."/>
            <person name="Hladun S."/>
            <person name="Hostin D."/>
            <person name="Houck J."/>
            <person name="Howland T."/>
            <person name="Ibegwam C."/>
            <person name="Johnson J."/>
            <person name="Kalush F."/>
            <person name="Kline L."/>
            <person name="Koduru S."/>
            <person name="Love A."/>
            <person name="Mann F."/>
            <person name="May D."/>
            <person name="McCawley S."/>
            <person name="McIntosh T."/>
            <person name="McMullen I."/>
            <person name="Moy M."/>
            <person name="Moy L."/>
            <person name="Murphy B."/>
            <person name="Nelson K."/>
            <person name="Pfannkoch C."/>
            <person name="Pratts E."/>
            <person name="Puri V."/>
            <person name="Qureshi H."/>
            <person name="Reardon M."/>
            <person name="Rodriguez R."/>
            <person name="Rogers Y.H."/>
            <person name="Romblad D."/>
            <person name="Ruhfel B."/>
            <person name="Scott R."/>
            <person name="Sitter C."/>
            <person name="Smallwood M."/>
            <person name="Stewart E."/>
            <person name="Strong R."/>
            <person name="Suh E."/>
            <person name="Thomas R."/>
            <person name="Tint N.N."/>
            <person name="Tse S."/>
            <person name="Vech C."/>
            <person name="Wang G."/>
            <person name="Wetter J."/>
            <person name="Williams S."/>
            <person name="Williams M."/>
            <person name="Windsor S."/>
            <person name="Winn-Deen E."/>
            <person name="Wolfe K."/>
            <person name="Zaveri J."/>
            <person name="Zaveri K."/>
            <person name="Abril J.F."/>
            <person name="Guigo R."/>
            <person name="Campbell M.J."/>
            <person name="Sjolander K.V."/>
            <person name="Karlak B."/>
            <person name="Kejariwal A."/>
            <person name="Mi H."/>
            <person name="Lazareva B."/>
            <person name="Hatton T."/>
            <person name="Narechania A."/>
            <person name="Diemer K."/>
            <person name="Muruganujan A."/>
            <person name="Guo N."/>
            <person name="Sato S."/>
            <person name="Bafna V."/>
            <person name="Istrail S."/>
            <person name="Lippert R."/>
            <person name="Schwartz R."/>
            <person name="Walenz B."/>
            <person name="Yooseph S."/>
            <person name="Allen D."/>
            <person name="Basu A."/>
            <person name="Baxendale J."/>
            <person name="Blick L."/>
            <person name="Caminha M."/>
            <person name="Carnes-Stine J."/>
            <person name="Caulk P."/>
            <person name="Chiang Y.H."/>
            <person name="Coyne M."/>
            <person name="Dahlke C."/>
            <person name="Mays A."/>
            <person name="Dombroski M."/>
            <person name="Donnelly M."/>
            <person name="Ely D."/>
            <person name="Esparham S."/>
            <person name="Fosler C."/>
            <person name="Gire H."/>
            <person name="Glanowski S."/>
            <person name="Glasser K."/>
            <person name="Glodek A."/>
            <person name="Gorokhov M."/>
            <person name="Graham K."/>
            <person name="Gropman B."/>
            <person name="Harris M."/>
            <person name="Heil J."/>
            <person name="Henderson S."/>
            <person name="Hoover J."/>
            <person name="Jennings D."/>
            <person name="Jordan C."/>
            <person name="Jordan J."/>
            <person name="Kasha J."/>
            <person name="Kagan L."/>
            <person name="Kraft C."/>
            <person name="Levitsky A."/>
            <person name="Lewis M."/>
            <person name="Liu X."/>
            <person name="Lopez J."/>
            <person name="Ma D."/>
            <person name="Majoros W."/>
            <person name="McDaniel J."/>
            <person name="Murphy S."/>
            <person name="Newman M."/>
            <person name="Nguyen T."/>
            <person name="Nguyen N."/>
            <person name="Nodell M."/>
            <person name="Pan S."/>
            <person name="Peck J."/>
            <person name="Peterson M."/>
            <person name="Rowe W."/>
            <person name="Sanders R."/>
            <person name="Scott J."/>
            <person name="Simpson M."/>
            <person name="Smith T."/>
            <person name="Sprague A."/>
            <person name="Stockwell T."/>
            <person name="Turner R."/>
            <person name="Venter E."/>
            <person name="Wang M."/>
            <person name="Wen M."/>
            <person name="Wu D."/>
            <person name="Wu M."/>
            <person name="Xia A."/>
            <person name="Zandieh A."/>
            <person name="Zhu X."/>
        </authorList>
    </citation>
    <scope>NUCLEOTIDE SEQUENCE</scope>
</reference>